<keyword evidence="1" id="KW-1133">Transmembrane helix</keyword>
<reference evidence="2 3" key="1">
    <citation type="submission" date="2017-03" db="EMBL/GenBank/DDBJ databases">
        <title>Draft Genome sequence of Marispirochaeta sp. strain JC444.</title>
        <authorList>
            <person name="Shivani Y."/>
            <person name="Subhash Y."/>
            <person name="Sasikala C."/>
            <person name="Ramana C."/>
        </authorList>
    </citation>
    <scope>NUCLEOTIDE SEQUENCE [LARGE SCALE GENOMIC DNA]</scope>
    <source>
        <strain evidence="2 3">JC444</strain>
    </source>
</reference>
<dbReference type="EMBL" id="MWQY01000019">
    <property type="protein sequence ID" value="ORC32811.1"/>
    <property type="molecule type" value="Genomic_DNA"/>
</dbReference>
<comment type="caution">
    <text evidence="2">The sequence shown here is derived from an EMBL/GenBank/DDBJ whole genome shotgun (WGS) entry which is preliminary data.</text>
</comment>
<dbReference type="Proteomes" id="UP000192343">
    <property type="component" value="Unassembled WGS sequence"/>
</dbReference>
<keyword evidence="1" id="KW-0472">Membrane</keyword>
<keyword evidence="3" id="KW-1185">Reference proteome</keyword>
<organism evidence="2 3">
    <name type="scientific">Marispirochaeta aestuarii</name>
    <dbReference type="NCBI Taxonomy" id="1963862"/>
    <lineage>
        <taxon>Bacteria</taxon>
        <taxon>Pseudomonadati</taxon>
        <taxon>Spirochaetota</taxon>
        <taxon>Spirochaetia</taxon>
        <taxon>Spirochaetales</taxon>
        <taxon>Spirochaetaceae</taxon>
        <taxon>Marispirochaeta</taxon>
    </lineage>
</organism>
<dbReference type="STRING" id="1963862.B4O97_15265"/>
<feature type="transmembrane region" description="Helical" evidence="1">
    <location>
        <begin position="89"/>
        <end position="112"/>
    </location>
</feature>
<dbReference type="InterPro" id="IPR041916">
    <property type="entry name" value="Anti_sigma_zinc_sf"/>
</dbReference>
<gene>
    <name evidence="2" type="ORF">B4O97_15265</name>
</gene>
<protein>
    <submittedName>
        <fullName evidence="2">Uncharacterized protein</fullName>
    </submittedName>
</protein>
<keyword evidence="1" id="KW-0812">Transmembrane</keyword>
<sequence>MCPDKETISAYIDGELEQGWNETLGSHMENCPACSREVSQLRGLTRIMHTGDSVVEDALETARHRVWRGVRSSCEQRTYHPFPFRVVKIPVPTMALIAVLCLVMGAGTMMLWTGGYMDQGGAVAAIPEDHQFTSTEELLEYLSRHEKSLNITIQLPEEPVFLVLGEPQLLRAADYRQGE</sequence>
<dbReference type="OrthoDB" id="362821at2"/>
<evidence type="ECO:0000313" key="2">
    <source>
        <dbReference type="EMBL" id="ORC32811.1"/>
    </source>
</evidence>
<evidence type="ECO:0000313" key="3">
    <source>
        <dbReference type="Proteomes" id="UP000192343"/>
    </source>
</evidence>
<dbReference type="AlphaFoldDB" id="A0A1Y1RW28"/>
<dbReference type="RefSeq" id="WP_083052140.1">
    <property type="nucleotide sequence ID" value="NZ_MWQY01000019.1"/>
</dbReference>
<proteinExistence type="predicted"/>
<evidence type="ECO:0000256" key="1">
    <source>
        <dbReference type="SAM" id="Phobius"/>
    </source>
</evidence>
<name>A0A1Y1RW28_9SPIO</name>
<accession>A0A1Y1RW28</accession>
<dbReference type="Gene3D" id="1.10.10.1320">
    <property type="entry name" value="Anti-sigma factor, zinc-finger domain"/>
    <property type="match status" value="1"/>
</dbReference>